<keyword evidence="3" id="KW-1185">Reference proteome</keyword>
<reference evidence="2" key="1">
    <citation type="journal article" date="2022" name="bioRxiv">
        <title>Sequencing and chromosome-scale assembly of the giantPleurodeles waltlgenome.</title>
        <authorList>
            <person name="Brown T."/>
            <person name="Elewa A."/>
            <person name="Iarovenko S."/>
            <person name="Subramanian E."/>
            <person name="Araus A.J."/>
            <person name="Petzold A."/>
            <person name="Susuki M."/>
            <person name="Suzuki K.-i.T."/>
            <person name="Hayashi T."/>
            <person name="Toyoda A."/>
            <person name="Oliveira C."/>
            <person name="Osipova E."/>
            <person name="Leigh N.D."/>
            <person name="Simon A."/>
            <person name="Yun M.H."/>
        </authorList>
    </citation>
    <scope>NUCLEOTIDE SEQUENCE</scope>
    <source>
        <strain evidence="2">20211129_DDA</strain>
        <tissue evidence="2">Liver</tissue>
    </source>
</reference>
<dbReference type="AlphaFoldDB" id="A0AAV7NV89"/>
<evidence type="ECO:0000313" key="3">
    <source>
        <dbReference type="Proteomes" id="UP001066276"/>
    </source>
</evidence>
<accession>A0AAV7NV89</accession>
<feature type="compositionally biased region" description="Basic and acidic residues" evidence="1">
    <location>
        <begin position="86"/>
        <end position="97"/>
    </location>
</feature>
<dbReference type="EMBL" id="JANPWB010000012">
    <property type="protein sequence ID" value="KAJ1118870.1"/>
    <property type="molecule type" value="Genomic_DNA"/>
</dbReference>
<comment type="caution">
    <text evidence="2">The sequence shown here is derived from an EMBL/GenBank/DDBJ whole genome shotgun (WGS) entry which is preliminary data.</text>
</comment>
<proteinExistence type="predicted"/>
<dbReference type="Proteomes" id="UP001066276">
    <property type="component" value="Chromosome 8"/>
</dbReference>
<evidence type="ECO:0000256" key="1">
    <source>
        <dbReference type="SAM" id="MobiDB-lite"/>
    </source>
</evidence>
<evidence type="ECO:0000313" key="2">
    <source>
        <dbReference type="EMBL" id="KAJ1118870.1"/>
    </source>
</evidence>
<feature type="region of interest" description="Disordered" evidence="1">
    <location>
        <begin position="86"/>
        <end position="109"/>
    </location>
</feature>
<organism evidence="2 3">
    <name type="scientific">Pleurodeles waltl</name>
    <name type="common">Iberian ribbed newt</name>
    <dbReference type="NCBI Taxonomy" id="8319"/>
    <lineage>
        <taxon>Eukaryota</taxon>
        <taxon>Metazoa</taxon>
        <taxon>Chordata</taxon>
        <taxon>Craniata</taxon>
        <taxon>Vertebrata</taxon>
        <taxon>Euteleostomi</taxon>
        <taxon>Amphibia</taxon>
        <taxon>Batrachia</taxon>
        <taxon>Caudata</taxon>
        <taxon>Salamandroidea</taxon>
        <taxon>Salamandridae</taxon>
        <taxon>Pleurodelinae</taxon>
        <taxon>Pleurodeles</taxon>
    </lineage>
</organism>
<name>A0AAV7NV89_PLEWA</name>
<protein>
    <submittedName>
        <fullName evidence="2">Uncharacterized protein</fullName>
    </submittedName>
</protein>
<sequence>MQLIRVSYNEHFIYKLADDLPAFEQTQCPVIEIVNIEHRFSANTATDSSDCRCSRVSEDCVYRSHDSMGVDPDALKPDFRVPDRVKIDDGLRGKGEEESLDATEANKRT</sequence>
<gene>
    <name evidence="2" type="ORF">NDU88_007057</name>
</gene>